<dbReference type="EMBL" id="CAJOBF010000214">
    <property type="protein sequence ID" value="CAF3774702.1"/>
    <property type="molecule type" value="Genomic_DNA"/>
</dbReference>
<dbReference type="CDD" id="cd06257">
    <property type="entry name" value="DnaJ"/>
    <property type="match status" value="1"/>
</dbReference>
<dbReference type="EMBL" id="CAJNOV010017757">
    <property type="protein sequence ID" value="CAF1612108.1"/>
    <property type="molecule type" value="Genomic_DNA"/>
</dbReference>
<keyword evidence="1" id="KW-0677">Repeat</keyword>
<proteinExistence type="predicted"/>
<evidence type="ECO:0000256" key="2">
    <source>
        <dbReference type="ARBA" id="ARBA00023043"/>
    </source>
</evidence>
<dbReference type="GO" id="GO:0085020">
    <property type="term" value="P:protein K6-linked ubiquitination"/>
    <property type="evidence" value="ECO:0007669"/>
    <property type="project" value="TreeGrafter"/>
</dbReference>
<evidence type="ECO:0000313" key="6">
    <source>
        <dbReference type="EMBL" id="CAF2156076.1"/>
    </source>
</evidence>
<evidence type="ECO:0000259" key="4">
    <source>
        <dbReference type="PROSITE" id="PS50076"/>
    </source>
</evidence>
<dbReference type="GO" id="GO:0004842">
    <property type="term" value="F:ubiquitin-protein transferase activity"/>
    <property type="evidence" value="ECO:0007669"/>
    <property type="project" value="TreeGrafter"/>
</dbReference>
<evidence type="ECO:0000313" key="5">
    <source>
        <dbReference type="EMBL" id="CAF1612108.1"/>
    </source>
</evidence>
<accession>A0A816BQF1</accession>
<feature type="repeat" description="ANK" evidence="3">
    <location>
        <begin position="395"/>
        <end position="427"/>
    </location>
</feature>
<feature type="repeat" description="ANK" evidence="3">
    <location>
        <begin position="120"/>
        <end position="152"/>
    </location>
</feature>
<dbReference type="SMART" id="SM00271">
    <property type="entry name" value="DnaJ"/>
    <property type="match status" value="1"/>
</dbReference>
<reference evidence="5" key="1">
    <citation type="submission" date="2021-02" db="EMBL/GenBank/DDBJ databases">
        <authorList>
            <person name="Nowell W R."/>
        </authorList>
    </citation>
    <scope>NUCLEOTIDE SEQUENCE</scope>
</reference>
<dbReference type="Pfam" id="PF00226">
    <property type="entry name" value="DnaJ"/>
    <property type="match status" value="1"/>
</dbReference>
<feature type="repeat" description="ANK" evidence="3">
    <location>
        <begin position="360"/>
        <end position="392"/>
    </location>
</feature>
<dbReference type="Proteomes" id="UP000663842">
    <property type="component" value="Unassembled WGS sequence"/>
</dbReference>
<dbReference type="InterPro" id="IPR036869">
    <property type="entry name" value="J_dom_sf"/>
</dbReference>
<dbReference type="PANTHER" id="PTHR24171:SF8">
    <property type="entry name" value="BRCA1-ASSOCIATED RING DOMAIN PROTEIN 1"/>
    <property type="match status" value="1"/>
</dbReference>
<dbReference type="Pfam" id="PF12796">
    <property type="entry name" value="Ank_2"/>
    <property type="match status" value="3"/>
</dbReference>
<dbReference type="Gene3D" id="1.10.287.110">
    <property type="entry name" value="DnaJ domain"/>
    <property type="match status" value="1"/>
</dbReference>
<dbReference type="PANTHER" id="PTHR24171">
    <property type="entry name" value="ANKYRIN REPEAT DOMAIN-CONTAINING PROTEIN 39-RELATED"/>
    <property type="match status" value="1"/>
</dbReference>
<dbReference type="InterPro" id="IPR001623">
    <property type="entry name" value="DnaJ_domain"/>
</dbReference>
<feature type="domain" description="J" evidence="4">
    <location>
        <begin position="7"/>
        <end position="75"/>
    </location>
</feature>
<feature type="repeat" description="ANK" evidence="3">
    <location>
        <begin position="273"/>
        <end position="305"/>
    </location>
</feature>
<evidence type="ECO:0000313" key="8">
    <source>
        <dbReference type="Proteomes" id="UP000663855"/>
    </source>
</evidence>
<dbReference type="PRINTS" id="PR01415">
    <property type="entry name" value="ANKYRIN"/>
</dbReference>
<dbReference type="Gene3D" id="1.25.40.20">
    <property type="entry name" value="Ankyrin repeat-containing domain"/>
    <property type="match status" value="3"/>
</dbReference>
<dbReference type="InterPro" id="IPR036770">
    <property type="entry name" value="Ankyrin_rpt-contain_sf"/>
</dbReference>
<keyword evidence="2 3" id="KW-0040">ANK repeat</keyword>
<evidence type="ECO:0000256" key="1">
    <source>
        <dbReference type="ARBA" id="ARBA00022737"/>
    </source>
</evidence>
<dbReference type="SUPFAM" id="SSF46565">
    <property type="entry name" value="Chaperone J-domain"/>
    <property type="match status" value="1"/>
</dbReference>
<dbReference type="Proteomes" id="UP000663855">
    <property type="component" value="Unassembled WGS sequence"/>
</dbReference>
<dbReference type="PROSITE" id="PS50076">
    <property type="entry name" value="DNAJ_2"/>
    <property type="match status" value="1"/>
</dbReference>
<gene>
    <name evidence="5" type="ORF">CJN711_LOCUS36643</name>
    <name evidence="7" type="ORF">UXM345_LOCUS3336</name>
    <name evidence="6" type="ORF">XDN619_LOCUS29591</name>
</gene>
<dbReference type="InterPro" id="IPR002110">
    <property type="entry name" value="Ankyrin_rpt"/>
</dbReference>
<dbReference type="SMART" id="SM00248">
    <property type="entry name" value="ANK"/>
    <property type="match status" value="6"/>
</dbReference>
<dbReference type="PROSITE" id="PS50088">
    <property type="entry name" value="ANK_REPEAT"/>
    <property type="match status" value="5"/>
</dbReference>
<dbReference type="PROSITE" id="PS50297">
    <property type="entry name" value="ANK_REP_REGION"/>
    <property type="match status" value="5"/>
</dbReference>
<evidence type="ECO:0000313" key="7">
    <source>
        <dbReference type="EMBL" id="CAF3774702.1"/>
    </source>
</evidence>
<protein>
    <recommendedName>
        <fullName evidence="4">J domain-containing protein</fullName>
    </recommendedName>
</protein>
<evidence type="ECO:0000256" key="3">
    <source>
        <dbReference type="PROSITE-ProRule" id="PRU00023"/>
    </source>
</evidence>
<dbReference type="Proteomes" id="UP000663887">
    <property type="component" value="Unassembled WGS sequence"/>
</dbReference>
<dbReference type="EMBL" id="CAJNRG010014463">
    <property type="protein sequence ID" value="CAF2156076.1"/>
    <property type="molecule type" value="Genomic_DNA"/>
</dbReference>
<dbReference type="AlphaFoldDB" id="A0A816BQF1"/>
<name>A0A816BQF1_9BILA</name>
<dbReference type="GO" id="GO:0031436">
    <property type="term" value="C:BRCA1-BARD1 complex"/>
    <property type="evidence" value="ECO:0007669"/>
    <property type="project" value="TreeGrafter"/>
</dbReference>
<dbReference type="SUPFAM" id="SSF48403">
    <property type="entry name" value="Ankyrin repeat"/>
    <property type="match status" value="1"/>
</dbReference>
<feature type="repeat" description="ANK" evidence="3">
    <location>
        <begin position="153"/>
        <end position="185"/>
    </location>
</feature>
<dbReference type="GO" id="GO:0070531">
    <property type="term" value="C:BRCA1-A complex"/>
    <property type="evidence" value="ECO:0007669"/>
    <property type="project" value="TreeGrafter"/>
</dbReference>
<comment type="caution">
    <text evidence="5">The sequence shown here is derived from an EMBL/GenBank/DDBJ whole genome shotgun (WGS) entry which is preliminary data.</text>
</comment>
<sequence>MAASTSTPYDILRVKKGSNEYQVRVAYRARIHEYKQDRLKTSGKRTNTAEDFRLICRSYETLSDRDKHKNYDETAKWEPDLPVTQYTLQQLAAEPELAEQLKSRLQKASLRMMDARDSNTGHTALYCAARACNLDAVYYLTEQGANPDIAQRGGSTALHVSSFYGHPEMVRCLLESGADYRKTNSGGNTPEVESYNEDVRKVFIELKETHYVQTAADQLDWLKKNINSVKHIDEEYYMQRQTLLQCASKKGYLDIVRWLIESCEANIDLVDANLNSALHLAAYGGHEAVVEYLLNRGANPLLLNKWCMTAEKEGASRPEKIPNLFESMRKRDMYEMAANGVAWWFQYYFGDKSPNEVNDKGINLLYVACRNGKNEVAEWLLDRGSDVNLKLLYNSQSTPLHGAVYYEHISTVELLLEHGADVNIKNFHGSTPIDDAKSDEMRKLLRRYRTNLEENKFFSVHLYGDGKTTGDKPLATLQLTCDASYNNLVAAMSNEMKAKYPNFSMARRPLNFDKDDTTVLSSACRARYVNTKFIQLPLCLTAHEKLRYANSGHIFRQEPPNHNTRDIHAKFLSKCESSPMKIRGQLAEKQKFIFGDLSFTFPENCANEDLVINIDYIISPDYDLFKLKECVCFFITKYKDSKTKLNDMPVVSYNGEPHARLYNWVSPTPYWFSYRTRQTRLIAIGETHAFVRHIEIIPSLLSLPPDMFIPAGIGKPLKIRDTPVYCKCLQIREHNKAEFPHIAYHGTNIKAIESILMDGIVMPSTVVSSGLRICPPNNHIARGVKAFGVEDFSNGIFVTPSIHYCSDPTYGVQFQYDDESLIAVLECTVKDKSFAAYKCTVPNYVAHADDNIDAIEWRLSNPAELEIISVLFIPLVTSVTQTAEARAKKLVNDK</sequence>
<organism evidence="5 8">
    <name type="scientific">Rotaria magnacalcarata</name>
    <dbReference type="NCBI Taxonomy" id="392030"/>
    <lineage>
        <taxon>Eukaryota</taxon>
        <taxon>Metazoa</taxon>
        <taxon>Spiralia</taxon>
        <taxon>Gnathifera</taxon>
        <taxon>Rotifera</taxon>
        <taxon>Eurotatoria</taxon>
        <taxon>Bdelloidea</taxon>
        <taxon>Philodinida</taxon>
        <taxon>Philodinidae</taxon>
        <taxon>Rotaria</taxon>
    </lineage>
</organism>